<reference evidence="3 5" key="2">
    <citation type="submission" date="2019-04" db="EMBL/GenBank/DDBJ databases">
        <title>Genome sequencing of Clostridium botulinum Groups I-IV and Clostridium butyricum.</title>
        <authorList>
            <person name="Brunt J."/>
            <person name="Van Vliet A.H.M."/>
            <person name="Stringer S.C."/>
            <person name="Carter A.T."/>
            <person name="Peck M.W."/>
        </authorList>
    </citation>
    <scope>NUCLEOTIDE SEQUENCE [LARGE SCALE GENOMIC DNA]</scope>
    <source>
        <strain evidence="3 5">1605</strain>
    </source>
</reference>
<gene>
    <name evidence="3" type="primary">yedF</name>
    <name evidence="2" type="ORF">EXM65_07580</name>
    <name evidence="3" type="ORF">FC774_10170</name>
</gene>
<dbReference type="Gene3D" id="3.30.110.40">
    <property type="entry name" value="TusA-like domain"/>
    <property type="match status" value="1"/>
</dbReference>
<dbReference type="Proteomes" id="UP000472355">
    <property type="component" value="Unassembled WGS sequence"/>
</dbReference>
<dbReference type="InterPro" id="IPR036868">
    <property type="entry name" value="TusA-like_sf"/>
</dbReference>
<protein>
    <submittedName>
        <fullName evidence="3">Sulfurtransferase-like selenium metabolism protein YedF</fullName>
    </submittedName>
</protein>
<dbReference type="InterPro" id="IPR001455">
    <property type="entry name" value="TusA-like"/>
</dbReference>
<dbReference type="NCBIfam" id="TIGR03527">
    <property type="entry name" value="selenium_YedF"/>
    <property type="match status" value="1"/>
</dbReference>
<dbReference type="GO" id="GO:0016740">
    <property type="term" value="F:transferase activity"/>
    <property type="evidence" value="ECO:0007669"/>
    <property type="project" value="UniProtKB-KW"/>
</dbReference>
<name>A0A6B4HQ85_CLOBO</name>
<dbReference type="EMBL" id="SGKU01000017">
    <property type="protein sequence ID" value="NFA42447.1"/>
    <property type="molecule type" value="Genomic_DNA"/>
</dbReference>
<dbReference type="SUPFAM" id="SSF64307">
    <property type="entry name" value="SirA-like"/>
    <property type="match status" value="1"/>
</dbReference>
<evidence type="ECO:0000313" key="2">
    <source>
        <dbReference type="EMBL" id="NFA42447.1"/>
    </source>
</evidence>
<dbReference type="InterPro" id="IPR027396">
    <property type="entry name" value="DsrEFH-like"/>
</dbReference>
<feature type="domain" description="UPF0033" evidence="1">
    <location>
        <begin position="2"/>
        <end position="69"/>
    </location>
</feature>
<dbReference type="InterPro" id="IPR019870">
    <property type="entry name" value="Se_metab_YedF"/>
</dbReference>
<evidence type="ECO:0000313" key="3">
    <source>
        <dbReference type="EMBL" id="NFF88232.1"/>
    </source>
</evidence>
<dbReference type="Pfam" id="PF01206">
    <property type="entry name" value="TusA"/>
    <property type="match status" value="1"/>
</dbReference>
<comment type="caution">
    <text evidence="3">The sequence shown here is derived from an EMBL/GenBank/DDBJ whole genome shotgun (WGS) entry which is preliminary data.</text>
</comment>
<evidence type="ECO:0000313" key="4">
    <source>
        <dbReference type="Proteomes" id="UP000472355"/>
    </source>
</evidence>
<organism evidence="3 5">
    <name type="scientific">Clostridium botulinum</name>
    <dbReference type="NCBI Taxonomy" id="1491"/>
    <lineage>
        <taxon>Bacteria</taxon>
        <taxon>Bacillati</taxon>
        <taxon>Bacillota</taxon>
        <taxon>Clostridia</taxon>
        <taxon>Eubacteriales</taxon>
        <taxon>Clostridiaceae</taxon>
        <taxon>Clostridium</taxon>
    </lineage>
</organism>
<evidence type="ECO:0000313" key="5">
    <source>
        <dbReference type="Proteomes" id="UP000476820"/>
    </source>
</evidence>
<dbReference type="RefSeq" id="WP_012449845.1">
    <property type="nucleotide sequence ID" value="NZ_CP010520.1"/>
</dbReference>
<reference evidence="2 4" key="1">
    <citation type="submission" date="2019-02" db="EMBL/GenBank/DDBJ databases">
        <title>Genome sequencing of Clostridium botulinum clinical isolates.</title>
        <authorList>
            <person name="Brunt J."/>
            <person name="Van Vliet A.H.M."/>
            <person name="Stringer S.C."/>
            <person name="Grant K.A."/>
            <person name="Carter A.C."/>
            <person name="Peck M.W."/>
        </authorList>
    </citation>
    <scope>NUCLEOTIDE SEQUENCE [LARGE SCALE GENOMIC DNA]</scope>
    <source>
        <strain evidence="2 4">H113700579</strain>
    </source>
</reference>
<sequence>MKEIDCRGLSFPKTIRMVKKYFNSIGEGEAIVIIEKQADNSNIANLAMNLGYHVDVEENDENIHIFIEKRGCLEAIDETVFSVLITSDKFGSGDSKLGKILLNDYLNALSDAIKLPKNIIFLNEGVKVFQDVSDNINWLENIKLLSQEGVSILVHDKSLEYYKLDISNNFSEVIDMSDLVDIINESNNLIKL</sequence>
<accession>A0A6B4HQ85</accession>
<evidence type="ECO:0000259" key="1">
    <source>
        <dbReference type="Pfam" id="PF01206"/>
    </source>
</evidence>
<keyword evidence="3" id="KW-0808">Transferase</keyword>
<dbReference type="AlphaFoldDB" id="A0A6B4HQ85"/>
<dbReference type="SUPFAM" id="SSF75169">
    <property type="entry name" value="DsrEFH-like"/>
    <property type="match status" value="1"/>
</dbReference>
<dbReference type="Proteomes" id="UP000476820">
    <property type="component" value="Unassembled WGS sequence"/>
</dbReference>
<proteinExistence type="predicted"/>
<dbReference type="EMBL" id="SWOV01000025">
    <property type="protein sequence ID" value="NFF88232.1"/>
    <property type="molecule type" value="Genomic_DNA"/>
</dbReference>